<evidence type="ECO:0000256" key="1">
    <source>
        <dbReference type="ARBA" id="ARBA00006217"/>
    </source>
</evidence>
<dbReference type="GO" id="GO:0034599">
    <property type="term" value="P:cellular response to oxidative stress"/>
    <property type="evidence" value="ECO:0007669"/>
    <property type="project" value="TreeGrafter"/>
</dbReference>
<dbReference type="PANTHER" id="PTHR11002">
    <property type="entry name" value="CARBONIC ANHYDRASE"/>
    <property type="match status" value="1"/>
</dbReference>
<keyword evidence="4 7" id="KW-0862">Zinc</keyword>
<dbReference type="GO" id="GO:0071244">
    <property type="term" value="P:cellular response to carbon dioxide"/>
    <property type="evidence" value="ECO:0007669"/>
    <property type="project" value="TreeGrafter"/>
</dbReference>
<comment type="catalytic activity">
    <reaction evidence="6 8">
        <text>hydrogencarbonate + H(+) = CO2 + H2O</text>
        <dbReference type="Rhea" id="RHEA:10748"/>
        <dbReference type="ChEBI" id="CHEBI:15377"/>
        <dbReference type="ChEBI" id="CHEBI:15378"/>
        <dbReference type="ChEBI" id="CHEBI:16526"/>
        <dbReference type="ChEBI" id="CHEBI:17544"/>
        <dbReference type="EC" id="4.2.1.1"/>
    </reaction>
</comment>
<dbReference type="Pfam" id="PF00484">
    <property type="entry name" value="Pro_CA"/>
    <property type="match status" value="1"/>
</dbReference>
<keyword evidence="5 8" id="KW-0456">Lyase</keyword>
<evidence type="ECO:0000256" key="2">
    <source>
        <dbReference type="ARBA" id="ARBA00012925"/>
    </source>
</evidence>
<dbReference type="EMBL" id="JAQJAC010000010">
    <property type="protein sequence ID" value="KAJ5569129.1"/>
    <property type="molecule type" value="Genomic_DNA"/>
</dbReference>
<evidence type="ECO:0000256" key="6">
    <source>
        <dbReference type="ARBA" id="ARBA00048348"/>
    </source>
</evidence>
<feature type="binding site" evidence="7">
    <location>
        <position position="36"/>
    </location>
    <ligand>
        <name>Zn(2+)</name>
        <dbReference type="ChEBI" id="CHEBI:29105"/>
    </ligand>
</feature>
<keyword evidence="3 7" id="KW-0479">Metal-binding</keyword>
<feature type="binding site" evidence="7">
    <location>
        <position position="34"/>
    </location>
    <ligand>
        <name>Zn(2+)</name>
        <dbReference type="ChEBI" id="CHEBI:29105"/>
    </ligand>
</feature>
<evidence type="ECO:0000313" key="10">
    <source>
        <dbReference type="Proteomes" id="UP001216150"/>
    </source>
</evidence>
<evidence type="ECO:0000256" key="7">
    <source>
        <dbReference type="PIRSR" id="PIRSR601765-1"/>
    </source>
</evidence>
<accession>A0AAD6DCE5</accession>
<organism evidence="9 10">
    <name type="scientific">Penicillium hetheringtonii</name>
    <dbReference type="NCBI Taxonomy" id="911720"/>
    <lineage>
        <taxon>Eukaryota</taxon>
        <taxon>Fungi</taxon>
        <taxon>Dikarya</taxon>
        <taxon>Ascomycota</taxon>
        <taxon>Pezizomycotina</taxon>
        <taxon>Eurotiomycetes</taxon>
        <taxon>Eurotiomycetidae</taxon>
        <taxon>Eurotiales</taxon>
        <taxon>Aspergillaceae</taxon>
        <taxon>Penicillium</taxon>
    </lineage>
</organism>
<protein>
    <recommendedName>
        <fullName evidence="2 8">Carbonic anhydrase</fullName>
        <ecNumber evidence="2 8">4.2.1.1</ecNumber>
    </recommendedName>
    <alternativeName>
        <fullName evidence="8">Carbonate dehydratase</fullName>
    </alternativeName>
</protein>
<dbReference type="Gene3D" id="3.40.1050.10">
    <property type="entry name" value="Carbonic anhydrase"/>
    <property type="match status" value="1"/>
</dbReference>
<keyword evidence="10" id="KW-1185">Reference proteome</keyword>
<feature type="binding site" evidence="7">
    <location>
        <position position="93"/>
    </location>
    <ligand>
        <name>Zn(2+)</name>
        <dbReference type="ChEBI" id="CHEBI:29105"/>
    </ligand>
</feature>
<evidence type="ECO:0000313" key="9">
    <source>
        <dbReference type="EMBL" id="KAJ5569129.1"/>
    </source>
</evidence>
<proteinExistence type="inferred from homology"/>
<sequence>MTKTQLARVTTKPLEANYIASIPQGTQQVLWIGCSDGNPKDSSILDLLSDELLVVRNLGNMVIDGDLSIETAIKHAVVDLKIRHIVVCGHYGCGVVKATSRDGLQGPWLSKLNSLYAAHEEYLNQDPAMERDRSFVELNVLDQLHSLRKFIEVTNAIEKGHLQIHGVVYDTNAEESYRVLEDQ</sequence>
<feature type="binding site" evidence="7">
    <location>
        <position position="90"/>
    </location>
    <ligand>
        <name>Zn(2+)</name>
        <dbReference type="ChEBI" id="CHEBI:29105"/>
    </ligand>
</feature>
<dbReference type="GO" id="GO:0004089">
    <property type="term" value="F:carbonate dehydratase activity"/>
    <property type="evidence" value="ECO:0007669"/>
    <property type="project" value="UniProtKB-UniRule"/>
</dbReference>
<name>A0AAD6DCE5_9EURO</name>
<evidence type="ECO:0000256" key="4">
    <source>
        <dbReference type="ARBA" id="ARBA00022833"/>
    </source>
</evidence>
<comment type="function">
    <text evidence="8">Reversible hydration of carbon dioxide.</text>
</comment>
<gene>
    <name evidence="9" type="ORF">N7450_011615</name>
</gene>
<dbReference type="GO" id="GO:0008270">
    <property type="term" value="F:zinc ion binding"/>
    <property type="evidence" value="ECO:0007669"/>
    <property type="project" value="UniProtKB-UniRule"/>
</dbReference>
<comment type="cofactor">
    <cofactor evidence="7">
        <name>Zn(2+)</name>
        <dbReference type="ChEBI" id="CHEBI:29105"/>
    </cofactor>
    <text evidence="7">Binds 1 zinc ion per subunit.</text>
</comment>
<dbReference type="InterPro" id="IPR001765">
    <property type="entry name" value="Carbonic_anhydrase"/>
</dbReference>
<evidence type="ECO:0000256" key="8">
    <source>
        <dbReference type="RuleBase" id="RU003956"/>
    </source>
</evidence>
<dbReference type="Proteomes" id="UP001216150">
    <property type="component" value="Unassembled WGS sequence"/>
</dbReference>
<dbReference type="GO" id="GO:0005737">
    <property type="term" value="C:cytoplasm"/>
    <property type="evidence" value="ECO:0007669"/>
    <property type="project" value="TreeGrafter"/>
</dbReference>
<dbReference type="SMART" id="SM00947">
    <property type="entry name" value="Pro_CA"/>
    <property type="match status" value="1"/>
</dbReference>
<evidence type="ECO:0000256" key="3">
    <source>
        <dbReference type="ARBA" id="ARBA00022723"/>
    </source>
</evidence>
<comment type="caution">
    <text evidence="9">The sequence shown here is derived from an EMBL/GenBank/DDBJ whole genome shotgun (WGS) entry which is preliminary data.</text>
</comment>
<dbReference type="InterPro" id="IPR036874">
    <property type="entry name" value="Carbonic_anhydrase_sf"/>
</dbReference>
<evidence type="ECO:0000256" key="5">
    <source>
        <dbReference type="ARBA" id="ARBA00023239"/>
    </source>
</evidence>
<dbReference type="SUPFAM" id="SSF53056">
    <property type="entry name" value="beta-carbonic anhydrase, cab"/>
    <property type="match status" value="1"/>
</dbReference>
<comment type="similarity">
    <text evidence="1 8">Belongs to the beta-class carbonic anhydrase family.</text>
</comment>
<dbReference type="EC" id="4.2.1.1" evidence="2 8"/>
<reference evidence="9 10" key="1">
    <citation type="journal article" date="2023" name="IMA Fungus">
        <title>Comparative genomic study of the Penicillium genus elucidates a diverse pangenome and 15 lateral gene transfer events.</title>
        <authorList>
            <person name="Petersen C."/>
            <person name="Sorensen T."/>
            <person name="Nielsen M.R."/>
            <person name="Sondergaard T.E."/>
            <person name="Sorensen J.L."/>
            <person name="Fitzpatrick D.A."/>
            <person name="Frisvad J.C."/>
            <person name="Nielsen K.L."/>
        </authorList>
    </citation>
    <scope>NUCLEOTIDE SEQUENCE [LARGE SCALE GENOMIC DNA]</scope>
    <source>
        <strain evidence="9 10">IBT 29057</strain>
    </source>
</reference>
<dbReference type="PROSITE" id="PS51257">
    <property type="entry name" value="PROKAR_LIPOPROTEIN"/>
    <property type="match status" value="1"/>
</dbReference>
<dbReference type="PANTHER" id="PTHR11002:SF76">
    <property type="entry name" value="CARBONIC ANHYDRASE"/>
    <property type="match status" value="1"/>
</dbReference>
<dbReference type="AlphaFoldDB" id="A0AAD6DCE5"/>